<dbReference type="InterPro" id="IPR013783">
    <property type="entry name" value="Ig-like_fold"/>
</dbReference>
<comment type="subcellular location">
    <subcellularLocation>
        <location evidence="1">Cytoplasm</location>
    </subcellularLocation>
</comment>
<keyword evidence="7" id="KW-1185">Reference proteome</keyword>
<proteinExistence type="predicted"/>
<dbReference type="InterPro" id="IPR036179">
    <property type="entry name" value="Ig-like_dom_sf"/>
</dbReference>
<reference evidence="6" key="2">
    <citation type="submission" date="2025-09" db="UniProtKB">
        <authorList>
            <consortium name="Ensembl"/>
        </authorList>
    </citation>
    <scope>IDENTIFICATION</scope>
</reference>
<keyword evidence="2" id="KW-0963">Cytoplasm</keyword>
<dbReference type="Pfam" id="PF07679">
    <property type="entry name" value="I-set"/>
    <property type="match status" value="4"/>
</dbReference>
<evidence type="ECO:0000259" key="5">
    <source>
        <dbReference type="PROSITE" id="PS50835"/>
    </source>
</evidence>
<dbReference type="SUPFAM" id="SSF48726">
    <property type="entry name" value="Immunoglobulin"/>
    <property type="match status" value="6"/>
</dbReference>
<dbReference type="PANTHER" id="PTHR35971:SF5">
    <property type="entry name" value="OBSCURIN LIKE CYTOSKELETAL ADAPTOR 1"/>
    <property type="match status" value="1"/>
</dbReference>
<evidence type="ECO:0000256" key="2">
    <source>
        <dbReference type="ARBA" id="ARBA00022490"/>
    </source>
</evidence>
<dbReference type="Gene3D" id="2.60.40.10">
    <property type="entry name" value="Immunoglobulins"/>
    <property type="match status" value="6"/>
</dbReference>
<name>A0A3B4XMZ0_SERLL</name>
<dbReference type="STRING" id="1841481.ENSSLDP00000017472"/>
<dbReference type="InterPro" id="IPR052385">
    <property type="entry name" value="Obscurin/Obscurin-like_Reg"/>
</dbReference>
<dbReference type="SMART" id="SM00408">
    <property type="entry name" value="IGc2"/>
    <property type="match status" value="3"/>
</dbReference>
<organism evidence="6 7">
    <name type="scientific">Seriola lalandi dorsalis</name>
    <dbReference type="NCBI Taxonomy" id="1841481"/>
    <lineage>
        <taxon>Eukaryota</taxon>
        <taxon>Metazoa</taxon>
        <taxon>Chordata</taxon>
        <taxon>Craniata</taxon>
        <taxon>Vertebrata</taxon>
        <taxon>Euteleostomi</taxon>
        <taxon>Actinopterygii</taxon>
        <taxon>Neopterygii</taxon>
        <taxon>Teleostei</taxon>
        <taxon>Neoteleostei</taxon>
        <taxon>Acanthomorphata</taxon>
        <taxon>Carangaria</taxon>
        <taxon>Carangiformes</taxon>
        <taxon>Carangidae</taxon>
        <taxon>Seriola</taxon>
    </lineage>
</organism>
<dbReference type="InterPro" id="IPR003598">
    <property type="entry name" value="Ig_sub2"/>
</dbReference>
<dbReference type="GeneTree" id="ENSGT00940000154756"/>
<feature type="domain" description="Ig-like" evidence="5">
    <location>
        <begin position="16"/>
        <end position="154"/>
    </location>
</feature>
<protein>
    <recommendedName>
        <fullName evidence="5">Ig-like domain-containing protein</fullName>
    </recommendedName>
</protein>
<feature type="domain" description="Ig-like" evidence="5">
    <location>
        <begin position="260"/>
        <end position="333"/>
    </location>
</feature>
<dbReference type="SMART" id="SM00409">
    <property type="entry name" value="IG"/>
    <property type="match status" value="5"/>
</dbReference>
<dbReference type="PROSITE" id="PS50835">
    <property type="entry name" value="IG_LIKE"/>
    <property type="match status" value="4"/>
</dbReference>
<dbReference type="AlphaFoldDB" id="A0A3B4XMZ0"/>
<evidence type="ECO:0000313" key="6">
    <source>
        <dbReference type="Ensembl" id="ENSSLDP00000017472.1"/>
    </source>
</evidence>
<evidence type="ECO:0000256" key="3">
    <source>
        <dbReference type="ARBA" id="ARBA00022553"/>
    </source>
</evidence>
<feature type="domain" description="Ig-like" evidence="5">
    <location>
        <begin position="425"/>
        <end position="497"/>
    </location>
</feature>
<dbReference type="Proteomes" id="UP000261360">
    <property type="component" value="Unplaced"/>
</dbReference>
<keyword evidence="3" id="KW-0597">Phosphoprotein</keyword>
<keyword evidence="4" id="KW-1015">Disulfide bond</keyword>
<dbReference type="InterPro" id="IPR003599">
    <property type="entry name" value="Ig_sub"/>
</dbReference>
<accession>A0A3B4XMZ0</accession>
<dbReference type="FunFam" id="2.60.40.10:FF:000214">
    <property type="entry name" value="titin isoform X1"/>
    <property type="match status" value="1"/>
</dbReference>
<dbReference type="CDD" id="cd00096">
    <property type="entry name" value="Ig"/>
    <property type="match status" value="2"/>
</dbReference>
<evidence type="ECO:0000256" key="4">
    <source>
        <dbReference type="ARBA" id="ARBA00023157"/>
    </source>
</evidence>
<evidence type="ECO:0000256" key="1">
    <source>
        <dbReference type="ARBA" id="ARBA00004496"/>
    </source>
</evidence>
<dbReference type="InterPro" id="IPR007110">
    <property type="entry name" value="Ig-like_dom"/>
</dbReference>
<reference evidence="6" key="1">
    <citation type="submission" date="2025-08" db="UniProtKB">
        <authorList>
            <consortium name="Ensembl"/>
        </authorList>
    </citation>
    <scope>IDENTIFICATION</scope>
</reference>
<feature type="domain" description="Ig-like" evidence="5">
    <location>
        <begin position="336"/>
        <end position="422"/>
    </location>
</feature>
<dbReference type="Ensembl" id="ENSSLDT00000018081.1">
    <property type="protein sequence ID" value="ENSSLDP00000017472.1"/>
    <property type="gene ID" value="ENSSLDG00000013785.1"/>
</dbReference>
<dbReference type="GO" id="GO:0005737">
    <property type="term" value="C:cytoplasm"/>
    <property type="evidence" value="ECO:0007669"/>
    <property type="project" value="UniProtKB-SubCell"/>
</dbReference>
<dbReference type="PANTHER" id="PTHR35971">
    <property type="entry name" value="SI:DKEY-31G6.6"/>
    <property type="match status" value="1"/>
</dbReference>
<evidence type="ECO:0000313" key="7">
    <source>
        <dbReference type="Proteomes" id="UP000261360"/>
    </source>
</evidence>
<dbReference type="InterPro" id="IPR013098">
    <property type="entry name" value="Ig_I-set"/>
</dbReference>
<sequence length="528" mass="58123">RKMKENTAVNVEMIRPLLKFPPKAHETETVTLEVELSQADVEGSWTRDGAKLKSGATCRITALAKKHALTLSNLKREDAGTIAFQADGVHTSGKLIVTGKGYFLLNDVELKPGKNFSIHSLGRKRTLVISKCTPDDTGTYICRTTDDNTSAKLTVHGKYYSCHESISIVRELSSVEVTEPFAAVFEVEISMELVKPPVWTLNGVAVQESADAEMEKEGTMHRLTFKKTKESMTGPVQFTAGKSKSLANLIRYCSSHLERPLEIAEPMKDVKAKEKSSAILSCKFSASPKDVKWFKGQEPLAASDKYNMKQDATRAQLTIQKLTGEDSGEYRCQSGPAETKGTLTVEGTDRKEGESVTLSCALSKPAANVQWKKGSEILEGGEKYEMKQKDTCLELQIKDLKVEDSGDYSCVCGDQKTSATVKKTSDYVVFPKRIPLADEGVSVTLQCELSKPGVPVEWKKGTQVLKSGEKYQMKQKASVNELLINKVVPEDIGDYSCVCGDQKTTQFHNSFQPSPQFCTLTIRSPAKS</sequence>